<sequence>MRTTRDRIRHALSFEIIGLLLVTPLGAWTFAMPMHDIGIVGIVSATLATIWNYIYNLLFDHVMLRLAGKVQKSLGVRVVHAVLFEFGLLLVLMPFIAVYLGVTLVQAFFMDVAFALFYMVYAFVFNWVYDWIWPVPASENASGRV</sequence>
<reference evidence="4" key="1">
    <citation type="journal article" date="2019" name="Int. J. Syst. Evol. Microbiol.">
        <title>The Global Catalogue of Microorganisms (GCM) 10K type strain sequencing project: providing services to taxonomists for standard genome sequencing and annotation.</title>
        <authorList>
            <consortium name="The Broad Institute Genomics Platform"/>
            <consortium name="The Broad Institute Genome Sequencing Center for Infectious Disease"/>
            <person name="Wu L."/>
            <person name="Ma J."/>
        </authorList>
    </citation>
    <scope>NUCLEOTIDE SEQUENCE [LARGE SCALE GENOMIC DNA]</scope>
    <source>
        <strain evidence="4">CECT 8472</strain>
    </source>
</reference>
<evidence type="ECO:0000313" key="4">
    <source>
        <dbReference type="Proteomes" id="UP001595799"/>
    </source>
</evidence>
<dbReference type="EMBL" id="JBHSCW010000004">
    <property type="protein sequence ID" value="MFC4352002.1"/>
    <property type="molecule type" value="Genomic_DNA"/>
</dbReference>
<accession>A0ABV8UMP2</accession>
<dbReference type="NCBIfam" id="NF033664">
    <property type="entry name" value="PACE_transport"/>
    <property type="match status" value="1"/>
</dbReference>
<organism evidence="3 4">
    <name type="scientific">Fodinicurvata halophila</name>
    <dbReference type="NCBI Taxonomy" id="1419723"/>
    <lineage>
        <taxon>Bacteria</taxon>
        <taxon>Pseudomonadati</taxon>
        <taxon>Pseudomonadota</taxon>
        <taxon>Alphaproteobacteria</taxon>
        <taxon>Rhodospirillales</taxon>
        <taxon>Rhodovibrionaceae</taxon>
        <taxon>Fodinicurvata</taxon>
    </lineage>
</organism>
<keyword evidence="1" id="KW-0472">Membrane</keyword>
<keyword evidence="1" id="KW-1133">Transmembrane helix</keyword>
<dbReference type="Pfam" id="PF05232">
    <property type="entry name" value="BTP"/>
    <property type="match status" value="2"/>
</dbReference>
<dbReference type="RefSeq" id="WP_382422346.1">
    <property type="nucleotide sequence ID" value="NZ_JBHSCW010000004.1"/>
</dbReference>
<feature type="domain" description="Chlorhexidine efflux transporter" evidence="2">
    <location>
        <begin position="72"/>
        <end position="134"/>
    </location>
</feature>
<protein>
    <submittedName>
        <fullName evidence="3">PACE efflux transporter</fullName>
    </submittedName>
</protein>
<feature type="domain" description="Chlorhexidine efflux transporter" evidence="2">
    <location>
        <begin position="2"/>
        <end position="65"/>
    </location>
</feature>
<evidence type="ECO:0000256" key="1">
    <source>
        <dbReference type="SAM" id="Phobius"/>
    </source>
</evidence>
<evidence type="ECO:0000313" key="3">
    <source>
        <dbReference type="EMBL" id="MFC4352002.1"/>
    </source>
</evidence>
<feature type="transmembrane region" description="Helical" evidence="1">
    <location>
        <begin position="78"/>
        <end position="102"/>
    </location>
</feature>
<dbReference type="InterPro" id="IPR007896">
    <property type="entry name" value="BTP_bacteria"/>
</dbReference>
<evidence type="ECO:0000259" key="2">
    <source>
        <dbReference type="Pfam" id="PF05232"/>
    </source>
</evidence>
<dbReference type="Proteomes" id="UP001595799">
    <property type="component" value="Unassembled WGS sequence"/>
</dbReference>
<keyword evidence="1" id="KW-0812">Transmembrane</keyword>
<name>A0ABV8UMP2_9PROT</name>
<feature type="transmembrane region" description="Helical" evidence="1">
    <location>
        <begin position="12"/>
        <end position="31"/>
    </location>
</feature>
<gene>
    <name evidence="3" type="ORF">ACFOW6_10650</name>
</gene>
<comment type="caution">
    <text evidence="3">The sequence shown here is derived from an EMBL/GenBank/DDBJ whole genome shotgun (WGS) entry which is preliminary data.</text>
</comment>
<keyword evidence="4" id="KW-1185">Reference proteome</keyword>
<feature type="transmembrane region" description="Helical" evidence="1">
    <location>
        <begin position="37"/>
        <end position="58"/>
    </location>
</feature>
<dbReference type="InterPro" id="IPR058208">
    <property type="entry name" value="PACE"/>
</dbReference>
<proteinExistence type="predicted"/>
<feature type="transmembrane region" description="Helical" evidence="1">
    <location>
        <begin position="108"/>
        <end position="129"/>
    </location>
</feature>